<evidence type="ECO:0000313" key="7">
    <source>
        <dbReference type="Proteomes" id="UP000258927"/>
    </source>
</evidence>
<comment type="subcellular location">
    <subcellularLocation>
        <location evidence="4">Cell outer membrane</location>
    </subcellularLocation>
</comment>
<dbReference type="STRING" id="1122213.GCA_000423365_01363"/>
<gene>
    <name evidence="4" type="primary">bamD</name>
    <name evidence="6" type="ORF">MXMO3_01431</name>
</gene>
<dbReference type="InterPro" id="IPR039565">
    <property type="entry name" value="BamD-like"/>
</dbReference>
<dbReference type="GO" id="GO:0009279">
    <property type="term" value="C:cell outer membrane"/>
    <property type="evidence" value="ECO:0007669"/>
    <property type="project" value="UniProtKB-SubCell"/>
</dbReference>
<evidence type="ECO:0000256" key="2">
    <source>
        <dbReference type="ARBA" id="ARBA00023136"/>
    </source>
</evidence>
<dbReference type="Proteomes" id="UP000258927">
    <property type="component" value="Chromosome"/>
</dbReference>
<dbReference type="AlphaFoldDB" id="A0A2R4MD40"/>
<name>A0A2R4MD40_9HYPH</name>
<evidence type="ECO:0000313" key="6">
    <source>
        <dbReference type="EMBL" id="AVX03961.1"/>
    </source>
</evidence>
<evidence type="ECO:0000259" key="5">
    <source>
        <dbReference type="Pfam" id="PF13525"/>
    </source>
</evidence>
<dbReference type="NCBIfam" id="TIGR03302">
    <property type="entry name" value="OM_YfiO"/>
    <property type="match status" value="1"/>
</dbReference>
<dbReference type="KEGG" id="mmyr:MXMO3_01431"/>
<evidence type="ECO:0000256" key="3">
    <source>
        <dbReference type="ARBA" id="ARBA00023237"/>
    </source>
</evidence>
<keyword evidence="1 4" id="KW-0732">Signal</keyword>
<keyword evidence="3 4" id="KW-0998">Cell outer membrane</keyword>
<dbReference type="EMBL" id="CP021330">
    <property type="protein sequence ID" value="AVX03961.1"/>
    <property type="molecule type" value="Genomic_DNA"/>
</dbReference>
<dbReference type="SUPFAM" id="SSF48452">
    <property type="entry name" value="TPR-like"/>
    <property type="match status" value="1"/>
</dbReference>
<evidence type="ECO:0000256" key="4">
    <source>
        <dbReference type="HAMAP-Rule" id="MF_00922"/>
    </source>
</evidence>
<dbReference type="InterPro" id="IPR017689">
    <property type="entry name" value="BamD"/>
</dbReference>
<dbReference type="HAMAP" id="MF_00922">
    <property type="entry name" value="OM_assembly_BamD"/>
    <property type="match status" value="1"/>
</dbReference>
<keyword evidence="7" id="KW-1185">Reference proteome</keyword>
<evidence type="ECO:0000256" key="1">
    <source>
        <dbReference type="ARBA" id="ARBA00022729"/>
    </source>
</evidence>
<organism evidence="6 7">
    <name type="scientific">Maritalea myrionectae</name>
    <dbReference type="NCBI Taxonomy" id="454601"/>
    <lineage>
        <taxon>Bacteria</taxon>
        <taxon>Pseudomonadati</taxon>
        <taxon>Pseudomonadota</taxon>
        <taxon>Alphaproteobacteria</taxon>
        <taxon>Hyphomicrobiales</taxon>
        <taxon>Devosiaceae</taxon>
        <taxon>Maritalea</taxon>
    </lineage>
</organism>
<reference evidence="6 7" key="1">
    <citation type="submission" date="2017-05" db="EMBL/GenBank/DDBJ databases">
        <title>Genome Analysis of Maritalea myrionectae HL2708#5.</title>
        <authorList>
            <consortium name="Cotde Inc.-PKNU"/>
            <person name="Jang D."/>
            <person name="Oh H.-M."/>
        </authorList>
    </citation>
    <scope>NUCLEOTIDE SEQUENCE [LARGE SCALE GENOMIC DNA]</scope>
    <source>
        <strain evidence="6 7">HL2708#5</strain>
    </source>
</reference>
<protein>
    <recommendedName>
        <fullName evidence="4">Outer membrane protein assembly factor BamD</fullName>
    </recommendedName>
</protein>
<comment type="function">
    <text evidence="4">Part of the outer membrane protein assembly complex, which is involved in assembly and insertion of beta-barrel proteins into the outer membrane.</text>
</comment>
<dbReference type="Pfam" id="PF13525">
    <property type="entry name" value="YfiO"/>
    <property type="match status" value="1"/>
</dbReference>
<keyword evidence="2 4" id="KW-0472">Membrane</keyword>
<sequence>MGIANLQNGVAKTLIRAALVGVLATSLTGCAGMSLFGKPKITEEEIIPAETLYDKAIDYVERERLKSALETFSKLERQHPYSEFTERSRMMTTFIYFRLGDYDRTILAADRFLALYPSSSEAPYAMYLKGASQYNQIKDLTRDQQTAQDAIATFQSIINNYPDSRYAKDAKERILIAQDQLAGKEMSVGRYYLGNKQYTGAINRFRTVVEDHQTSTHVEEALLRLTEAYMALGLVQEAQTAAAVLGHNYPSSEWYQDAYKLLQKQGLAPEVNEGSWLAGSLNG</sequence>
<comment type="similarity">
    <text evidence="4">Belongs to the BamD family.</text>
</comment>
<dbReference type="InterPro" id="IPR011990">
    <property type="entry name" value="TPR-like_helical_dom_sf"/>
</dbReference>
<accession>A0A2R4MD40</accession>
<dbReference type="GO" id="GO:0051205">
    <property type="term" value="P:protein insertion into membrane"/>
    <property type="evidence" value="ECO:0007669"/>
    <property type="project" value="UniProtKB-UniRule"/>
</dbReference>
<dbReference type="RefSeq" id="WP_117395411.1">
    <property type="nucleotide sequence ID" value="NZ_CP021330.1"/>
</dbReference>
<dbReference type="Gene3D" id="1.25.40.10">
    <property type="entry name" value="Tetratricopeptide repeat domain"/>
    <property type="match status" value="1"/>
</dbReference>
<feature type="domain" description="Outer membrane lipoprotein BamD-like" evidence="5">
    <location>
        <begin position="48"/>
        <end position="242"/>
    </location>
</feature>
<comment type="subunit">
    <text evidence="4">Part of the Bam complex.</text>
</comment>
<dbReference type="GO" id="GO:0043165">
    <property type="term" value="P:Gram-negative-bacterium-type cell outer membrane assembly"/>
    <property type="evidence" value="ECO:0007669"/>
    <property type="project" value="UniProtKB-UniRule"/>
</dbReference>
<proteinExistence type="inferred from homology"/>
<dbReference type="CDD" id="cd15830">
    <property type="entry name" value="BamD"/>
    <property type="match status" value="1"/>
</dbReference>